<proteinExistence type="predicted"/>
<accession>A0ABV2FM09</accession>
<sequence>MRGYSFGATHLAHYSSREAGRGALAASRSDIGGLKSLASKLRGE</sequence>
<organism evidence="1 2">
    <name type="scientific">Bartonella japonica</name>
    <dbReference type="NCBI Taxonomy" id="357761"/>
    <lineage>
        <taxon>Bacteria</taxon>
        <taxon>Pseudomonadati</taxon>
        <taxon>Pseudomonadota</taxon>
        <taxon>Alphaproteobacteria</taxon>
        <taxon>Hyphomicrobiales</taxon>
        <taxon>Bartonellaceae</taxon>
        <taxon>Bartonella</taxon>
    </lineage>
</organism>
<evidence type="ECO:0000313" key="1">
    <source>
        <dbReference type="EMBL" id="MET3559551.1"/>
    </source>
</evidence>
<protein>
    <submittedName>
        <fullName evidence="1">Uncharacterized protein</fullName>
    </submittedName>
</protein>
<gene>
    <name evidence="1" type="ORF">ABID39_000221</name>
</gene>
<evidence type="ECO:0000313" key="2">
    <source>
        <dbReference type="Proteomes" id="UP001549112"/>
    </source>
</evidence>
<reference evidence="1 2" key="1">
    <citation type="submission" date="2024-06" db="EMBL/GenBank/DDBJ databases">
        <title>Genomic Encyclopedia of Type Strains, Phase IV (KMG-IV): sequencing the most valuable type-strain genomes for metagenomic binning, comparative biology and taxonomic classification.</title>
        <authorList>
            <person name="Goeker M."/>
        </authorList>
    </citation>
    <scope>NUCLEOTIDE SEQUENCE [LARGE SCALE GENOMIC DNA]</scope>
    <source>
        <strain evidence="1 2">DSM 23650</strain>
    </source>
</reference>
<dbReference type="RefSeq" id="WP_354185179.1">
    <property type="nucleotide sequence ID" value="NZ_JBEPLT010000001.1"/>
</dbReference>
<name>A0ABV2FM09_9HYPH</name>
<dbReference type="Proteomes" id="UP001549112">
    <property type="component" value="Unassembled WGS sequence"/>
</dbReference>
<dbReference type="EMBL" id="JBEPLT010000001">
    <property type="protein sequence ID" value="MET3559551.1"/>
    <property type="molecule type" value="Genomic_DNA"/>
</dbReference>
<comment type="caution">
    <text evidence="1">The sequence shown here is derived from an EMBL/GenBank/DDBJ whole genome shotgun (WGS) entry which is preliminary data.</text>
</comment>
<keyword evidence="2" id="KW-1185">Reference proteome</keyword>